<comment type="cofactor">
    <cofactor evidence="1">
        <name>Mg(2+)</name>
        <dbReference type="ChEBI" id="CHEBI:18420"/>
    </cofactor>
</comment>
<dbReference type="GO" id="GO:0003824">
    <property type="term" value="F:catalytic activity"/>
    <property type="evidence" value="ECO:0007669"/>
    <property type="project" value="UniProtKB-ARBA"/>
</dbReference>
<evidence type="ECO:0000259" key="3">
    <source>
        <dbReference type="PROSITE" id="PS50883"/>
    </source>
</evidence>
<dbReference type="InterPro" id="IPR001633">
    <property type="entry name" value="EAL_dom"/>
</dbReference>
<keyword evidence="2" id="KW-1133">Transmembrane helix</keyword>
<dbReference type="InterPro" id="IPR052155">
    <property type="entry name" value="Biofilm_reg_signaling"/>
</dbReference>
<dbReference type="CDD" id="cd01949">
    <property type="entry name" value="GGDEF"/>
    <property type="match status" value="1"/>
</dbReference>
<dbReference type="PROSITE" id="PS50883">
    <property type="entry name" value="EAL"/>
    <property type="match status" value="1"/>
</dbReference>
<feature type="domain" description="GGDEF" evidence="4">
    <location>
        <begin position="231"/>
        <end position="364"/>
    </location>
</feature>
<dbReference type="Gene3D" id="3.20.20.450">
    <property type="entry name" value="EAL domain"/>
    <property type="match status" value="1"/>
</dbReference>
<dbReference type="InterPro" id="IPR043128">
    <property type="entry name" value="Rev_trsase/Diguanyl_cyclase"/>
</dbReference>
<dbReference type="InterPro" id="IPR000160">
    <property type="entry name" value="GGDEF_dom"/>
</dbReference>
<gene>
    <name evidence="5" type="ORF">J0A66_09080</name>
</gene>
<keyword evidence="6" id="KW-1185">Reference proteome</keyword>
<feature type="domain" description="EAL" evidence="3">
    <location>
        <begin position="373"/>
        <end position="627"/>
    </location>
</feature>
<feature type="transmembrane region" description="Helical" evidence="2">
    <location>
        <begin position="72"/>
        <end position="91"/>
    </location>
</feature>
<dbReference type="Gene3D" id="3.30.70.270">
    <property type="match status" value="1"/>
</dbReference>
<dbReference type="Proteomes" id="UP000664654">
    <property type="component" value="Unassembled WGS sequence"/>
</dbReference>
<proteinExistence type="predicted"/>
<dbReference type="PROSITE" id="PS50887">
    <property type="entry name" value="GGDEF"/>
    <property type="match status" value="1"/>
</dbReference>
<protein>
    <submittedName>
        <fullName evidence="5">EAL domain-containing protein</fullName>
    </submittedName>
</protein>
<dbReference type="InterPro" id="IPR035919">
    <property type="entry name" value="EAL_sf"/>
</dbReference>
<name>A0A939DP55_9ALTE</name>
<dbReference type="EMBL" id="JAFKCV010000004">
    <property type="protein sequence ID" value="MBN7825371.1"/>
    <property type="molecule type" value="Genomic_DNA"/>
</dbReference>
<feature type="transmembrane region" description="Helical" evidence="2">
    <location>
        <begin position="50"/>
        <end position="66"/>
    </location>
</feature>
<dbReference type="SUPFAM" id="SSF141868">
    <property type="entry name" value="EAL domain-like"/>
    <property type="match status" value="1"/>
</dbReference>
<dbReference type="AlphaFoldDB" id="A0A939DP55"/>
<evidence type="ECO:0000259" key="4">
    <source>
        <dbReference type="PROSITE" id="PS50887"/>
    </source>
</evidence>
<feature type="transmembrane region" description="Helical" evidence="2">
    <location>
        <begin position="103"/>
        <end position="132"/>
    </location>
</feature>
<feature type="transmembrane region" description="Helical" evidence="2">
    <location>
        <begin position="25"/>
        <end position="43"/>
    </location>
</feature>
<dbReference type="FunFam" id="3.30.70.270:FF:000001">
    <property type="entry name" value="Diguanylate cyclase domain protein"/>
    <property type="match status" value="1"/>
</dbReference>
<dbReference type="SMART" id="SM00052">
    <property type="entry name" value="EAL"/>
    <property type="match status" value="1"/>
</dbReference>
<organism evidence="5 6">
    <name type="scientific">Bowmanella dokdonensis</name>
    <dbReference type="NCBI Taxonomy" id="751969"/>
    <lineage>
        <taxon>Bacteria</taxon>
        <taxon>Pseudomonadati</taxon>
        <taxon>Pseudomonadota</taxon>
        <taxon>Gammaproteobacteria</taxon>
        <taxon>Alteromonadales</taxon>
        <taxon>Alteromonadaceae</taxon>
        <taxon>Bowmanella</taxon>
    </lineage>
</organism>
<dbReference type="Pfam" id="PF00563">
    <property type="entry name" value="EAL"/>
    <property type="match status" value="1"/>
</dbReference>
<feature type="transmembrane region" description="Helical" evidence="2">
    <location>
        <begin position="152"/>
        <end position="172"/>
    </location>
</feature>
<evidence type="ECO:0000256" key="2">
    <source>
        <dbReference type="SAM" id="Phobius"/>
    </source>
</evidence>
<dbReference type="RefSeq" id="WP_206573481.1">
    <property type="nucleotide sequence ID" value="NZ_JAFKCV010000004.1"/>
</dbReference>
<keyword evidence="2" id="KW-0812">Transmembrane</keyword>
<dbReference type="SMART" id="SM00267">
    <property type="entry name" value="GGDEF"/>
    <property type="match status" value="1"/>
</dbReference>
<dbReference type="CDD" id="cd01948">
    <property type="entry name" value="EAL"/>
    <property type="match status" value="1"/>
</dbReference>
<dbReference type="NCBIfam" id="TIGR00254">
    <property type="entry name" value="GGDEF"/>
    <property type="match status" value="1"/>
</dbReference>
<dbReference type="PANTHER" id="PTHR44757">
    <property type="entry name" value="DIGUANYLATE CYCLASE DGCP"/>
    <property type="match status" value="1"/>
</dbReference>
<comment type="caution">
    <text evidence="5">The sequence shown here is derived from an EMBL/GenBank/DDBJ whole genome shotgun (WGS) entry which is preliminary data.</text>
</comment>
<dbReference type="InterPro" id="IPR029787">
    <property type="entry name" value="Nucleotide_cyclase"/>
</dbReference>
<reference evidence="5" key="1">
    <citation type="submission" date="2021-03" db="EMBL/GenBank/DDBJ databases">
        <title>novel species isolated from a fishpond in China.</title>
        <authorList>
            <person name="Lu H."/>
            <person name="Cai Z."/>
        </authorList>
    </citation>
    <scope>NUCLEOTIDE SEQUENCE</scope>
    <source>
        <strain evidence="5">JCM 30855</strain>
    </source>
</reference>
<keyword evidence="2" id="KW-0472">Membrane</keyword>
<sequence length="627" mass="70086">MPNKPANSILKDQSLQFRLEKLRQIVIASELCVLLILAQHIWLGRWRTTEILIVLALALWASYLIAKRGRLMVGAAILLSTLTLVASYFMWMYGGVRDEAILILPAILIFTAVIASYGLFLLLLGFMLVNLLVLGYVNEVGVYVNNDMETGLYSAVLLALILSIISFSVWLLSSDLRKMLEKLSIENQRVRESQQEIHRLVNHDPLTDLPNRRLAKFLFEQALAASNRRELMVAIIFLDLDHFKAINDSLGHQAGDLYLQKLTQRLRGLLRESDTLCRFGGDEFVLIIQNVEHHEQLAMLCQKILSHATQSVMIQNNEICLTASIGIAVSPADGGEFDGLCQKADMAMYSAKERGRNNYCFFSEDMNQSAQEVLQLQLELRQAIGAGQLALHYQPKVELKSGRITGAEALLRWEHASRGFIAPDIFIPLAERSGLIIELGDWVLKEAVRQCRRWHLMGFDWLTMAINVSSIQFKRGHFELAVMEALDNASLEGRFLELELTESLLLDVQPALQQSLASIQDKGVGLSIDDFGTGYSNLGYLKRFRVSVLKIDKSFVTNLAGNSQNEAIVQAIIQMAQSLKIGTVAEGVEDGQTAAKLIDMGCEVGQGYHWSKPLPSADFLRLIKPTA</sequence>
<evidence type="ECO:0000313" key="6">
    <source>
        <dbReference type="Proteomes" id="UP000664654"/>
    </source>
</evidence>
<dbReference type="Pfam" id="PF00990">
    <property type="entry name" value="GGDEF"/>
    <property type="match status" value="1"/>
</dbReference>
<dbReference type="SUPFAM" id="SSF55073">
    <property type="entry name" value="Nucleotide cyclase"/>
    <property type="match status" value="1"/>
</dbReference>
<accession>A0A939DP55</accession>
<dbReference type="PANTHER" id="PTHR44757:SF2">
    <property type="entry name" value="BIOFILM ARCHITECTURE MAINTENANCE PROTEIN MBAA"/>
    <property type="match status" value="1"/>
</dbReference>
<evidence type="ECO:0000256" key="1">
    <source>
        <dbReference type="ARBA" id="ARBA00001946"/>
    </source>
</evidence>
<evidence type="ECO:0000313" key="5">
    <source>
        <dbReference type="EMBL" id="MBN7825371.1"/>
    </source>
</evidence>